<dbReference type="RefSeq" id="WP_173119639.1">
    <property type="nucleotide sequence ID" value="NZ_JABRWJ010000001.1"/>
</dbReference>
<gene>
    <name evidence="3" type="ORF">HLB44_00855</name>
</gene>
<evidence type="ECO:0000256" key="2">
    <source>
        <dbReference type="SAM" id="SignalP"/>
    </source>
</evidence>
<evidence type="ECO:0000313" key="3">
    <source>
        <dbReference type="EMBL" id="NRF65521.1"/>
    </source>
</evidence>
<keyword evidence="4" id="KW-1185">Reference proteome</keyword>
<sequence length="157" mass="17598">MSKKWIVAALGLAGVMAAGVAQAGHGSNVQWSVSIGLPLPVVVVPATTVRYPGYPVVGHGHHYQGHAYQGRYTPTRGDRDRDGIPNQFDRVYNPAWDRDGDGVPNRYDTRYTPRWDRDGDGVPNRYDDRDGRRYDGRYDSDRDGIPNRRDRHPGRPG</sequence>
<comment type="caution">
    <text evidence="3">The sequence shown here is derived from an EMBL/GenBank/DDBJ whole genome shotgun (WGS) entry which is preliminary data.</text>
</comment>
<dbReference type="InterPro" id="IPR028974">
    <property type="entry name" value="TSP_type-3_rpt"/>
</dbReference>
<feature type="compositionally biased region" description="Basic and acidic residues" evidence="1">
    <location>
        <begin position="96"/>
        <end position="148"/>
    </location>
</feature>
<evidence type="ECO:0000313" key="4">
    <source>
        <dbReference type="Proteomes" id="UP000737171"/>
    </source>
</evidence>
<evidence type="ECO:0000256" key="1">
    <source>
        <dbReference type="SAM" id="MobiDB-lite"/>
    </source>
</evidence>
<dbReference type="Proteomes" id="UP000737171">
    <property type="component" value="Unassembled WGS sequence"/>
</dbReference>
<accession>A0ABX2EAE9</accession>
<dbReference type="Gene3D" id="4.10.1080.10">
    <property type="entry name" value="TSP type-3 repeat"/>
    <property type="match status" value="1"/>
</dbReference>
<proteinExistence type="predicted"/>
<protein>
    <submittedName>
        <fullName evidence="3">Uncharacterized protein</fullName>
    </submittedName>
</protein>
<keyword evidence="2" id="KW-0732">Signal</keyword>
<organism evidence="3 4">
    <name type="scientific">Pseudaquabacterium terrae</name>
    <dbReference type="NCBI Taxonomy" id="2732868"/>
    <lineage>
        <taxon>Bacteria</taxon>
        <taxon>Pseudomonadati</taxon>
        <taxon>Pseudomonadota</taxon>
        <taxon>Betaproteobacteria</taxon>
        <taxon>Burkholderiales</taxon>
        <taxon>Sphaerotilaceae</taxon>
        <taxon>Pseudaquabacterium</taxon>
    </lineage>
</organism>
<reference evidence="3 4" key="1">
    <citation type="submission" date="2020-05" db="EMBL/GenBank/DDBJ databases">
        <title>Aquincola sp. isolate from soil.</title>
        <authorList>
            <person name="Han J."/>
            <person name="Kim D.-U."/>
        </authorList>
    </citation>
    <scope>NUCLEOTIDE SEQUENCE [LARGE SCALE GENOMIC DNA]</scope>
    <source>
        <strain evidence="3 4">S2</strain>
    </source>
</reference>
<dbReference type="EMBL" id="JABRWJ010000001">
    <property type="protein sequence ID" value="NRF65521.1"/>
    <property type="molecule type" value="Genomic_DNA"/>
</dbReference>
<feature type="region of interest" description="Disordered" evidence="1">
    <location>
        <begin position="64"/>
        <end position="157"/>
    </location>
</feature>
<feature type="signal peptide" evidence="2">
    <location>
        <begin position="1"/>
        <end position="23"/>
    </location>
</feature>
<dbReference type="SUPFAM" id="SSF103647">
    <property type="entry name" value="TSP type-3 repeat"/>
    <property type="match status" value="1"/>
</dbReference>
<name>A0ABX2EAE9_9BURK</name>
<feature type="chain" id="PRO_5045736072" evidence="2">
    <location>
        <begin position="24"/>
        <end position="157"/>
    </location>
</feature>